<sequence length="487" mass="53843">MTMRYVPEGAVSLSSDAPGWTVKATDDNSAAESRGPICWKCKGECNLRVLKKNAPSNQRTCPVCKGSGFLPMKSKYVQSISTDVDKPGVITSRRRRPRGWNEFGHVPAAVQASLESIDTDDSDEKTTTQQALSILRQANGHDDDYDSKRHDVSATIAKGLQEQNCPPWLPINSGEQLCNLVGRWRILQRVGSHRWTTDDLVTAYVAASTFISSNNNGEGDSSNIRYLDLGTGNASVLQMTTWYLLSSELRNHPYHIEAYGVEARTEAVGFARRSLSFNLGTIETNGKIYTGSSESITHNVEIVNGDFRDLIHSKDLSDPMQQVASERYDLITGTPPYFRIDFSGSDEKITEAVINQGGMPTSMQSAPARCEFRGGIEAYCQAAAAMLQPEGIFVVCENWLNDKRAYDGAKIAGLDIVSVWPVMGRVGKPEPLFAVYVMRKQSESYQDITDVQSKDKIVRDPLIVRGEDGKWTEQYAEVMKAMSIPVV</sequence>
<dbReference type="InterPro" id="IPR029063">
    <property type="entry name" value="SAM-dependent_MTases_sf"/>
</dbReference>
<dbReference type="PANTHER" id="PTHR47739:SF1">
    <property type="entry name" value="TRNA1(VAL) (ADENINE(37)-N6)-METHYLTRANSFERASE"/>
    <property type="match status" value="1"/>
</dbReference>
<dbReference type="AlphaFoldDB" id="A0AAD8YKU3"/>
<dbReference type="Gene3D" id="3.40.50.150">
    <property type="entry name" value="Vaccinia Virus protein VP39"/>
    <property type="match status" value="1"/>
</dbReference>
<dbReference type="EMBL" id="JATAAI010000002">
    <property type="protein sequence ID" value="KAK1747379.1"/>
    <property type="molecule type" value="Genomic_DNA"/>
</dbReference>
<name>A0AAD8YKU3_9STRA</name>
<dbReference type="SUPFAM" id="SSF53335">
    <property type="entry name" value="S-adenosyl-L-methionine-dependent methyltransferases"/>
    <property type="match status" value="1"/>
</dbReference>
<comment type="caution">
    <text evidence="1">The sequence shown here is derived from an EMBL/GenBank/DDBJ whole genome shotgun (WGS) entry which is preliminary data.</text>
</comment>
<reference evidence="1" key="1">
    <citation type="submission" date="2023-06" db="EMBL/GenBank/DDBJ databases">
        <title>Survivors Of The Sea: Transcriptome response of Skeletonema marinoi to long-term dormancy.</title>
        <authorList>
            <person name="Pinder M.I.M."/>
            <person name="Kourtchenko O."/>
            <person name="Robertson E.K."/>
            <person name="Larsson T."/>
            <person name="Maumus F."/>
            <person name="Osuna-Cruz C.M."/>
            <person name="Vancaester E."/>
            <person name="Stenow R."/>
            <person name="Vandepoele K."/>
            <person name="Ploug H."/>
            <person name="Bruchert V."/>
            <person name="Godhe A."/>
            <person name="Topel M."/>
        </authorList>
    </citation>
    <scope>NUCLEOTIDE SEQUENCE</scope>
    <source>
        <strain evidence="1">R05AC</strain>
    </source>
</reference>
<dbReference type="Proteomes" id="UP001224775">
    <property type="component" value="Unassembled WGS sequence"/>
</dbReference>
<dbReference type="PANTHER" id="PTHR47739">
    <property type="entry name" value="TRNA1(VAL) (ADENINE(37)-N6)-METHYLTRANSFERASE"/>
    <property type="match status" value="1"/>
</dbReference>
<evidence type="ECO:0000313" key="2">
    <source>
        <dbReference type="Proteomes" id="UP001224775"/>
    </source>
</evidence>
<evidence type="ECO:0000313" key="1">
    <source>
        <dbReference type="EMBL" id="KAK1747379.1"/>
    </source>
</evidence>
<accession>A0AAD8YKU3</accession>
<gene>
    <name evidence="1" type="ORF">QTG54_001342</name>
</gene>
<dbReference type="InterPro" id="IPR050210">
    <property type="entry name" value="tRNA_Adenine-N(6)_MTase"/>
</dbReference>
<protein>
    <submittedName>
        <fullName evidence="1">Uncharacterized protein</fullName>
    </submittedName>
</protein>
<organism evidence="1 2">
    <name type="scientific">Skeletonema marinoi</name>
    <dbReference type="NCBI Taxonomy" id="267567"/>
    <lineage>
        <taxon>Eukaryota</taxon>
        <taxon>Sar</taxon>
        <taxon>Stramenopiles</taxon>
        <taxon>Ochrophyta</taxon>
        <taxon>Bacillariophyta</taxon>
        <taxon>Coscinodiscophyceae</taxon>
        <taxon>Thalassiosirophycidae</taxon>
        <taxon>Thalassiosirales</taxon>
        <taxon>Skeletonemataceae</taxon>
        <taxon>Skeletonema</taxon>
        <taxon>Skeletonema marinoi-dohrnii complex</taxon>
    </lineage>
</organism>
<proteinExistence type="predicted"/>
<keyword evidence="2" id="KW-1185">Reference proteome</keyword>